<protein>
    <submittedName>
        <fullName evidence="7">Crotonobetaine/carnitine-CoA ligase</fullName>
        <ecNumber evidence="7">6.2.1.-</ecNumber>
    </submittedName>
</protein>
<reference evidence="7" key="1">
    <citation type="submission" date="2023-07" db="EMBL/GenBank/DDBJ databases">
        <title>Sequencing the genomes of 1000 actinobacteria strains.</title>
        <authorList>
            <person name="Klenk H.-P."/>
        </authorList>
    </citation>
    <scope>NUCLEOTIDE SEQUENCE</scope>
    <source>
        <strain evidence="7">DSM 45977</strain>
    </source>
</reference>
<comment type="caution">
    <text evidence="7">The sequence shown here is derived from an EMBL/GenBank/DDBJ whole genome shotgun (WGS) entry which is preliminary data.</text>
</comment>
<name>A0AAE4CP10_9ACTN</name>
<feature type="domain" description="AMP-binding enzyme C-terminal" evidence="6">
    <location>
        <begin position="438"/>
        <end position="511"/>
    </location>
</feature>
<dbReference type="SUPFAM" id="SSF56801">
    <property type="entry name" value="Acetyl-CoA synthetase-like"/>
    <property type="match status" value="1"/>
</dbReference>
<comment type="similarity">
    <text evidence="1">Belongs to the ATP-dependent AMP-binding enzyme family.</text>
</comment>
<evidence type="ECO:0000256" key="3">
    <source>
        <dbReference type="ARBA" id="ARBA00022741"/>
    </source>
</evidence>
<dbReference type="Pfam" id="PF13193">
    <property type="entry name" value="AMP-binding_C"/>
    <property type="match status" value="1"/>
</dbReference>
<feature type="domain" description="AMP-dependent synthetase/ligase" evidence="5">
    <location>
        <begin position="26"/>
        <end position="387"/>
    </location>
</feature>
<evidence type="ECO:0000259" key="6">
    <source>
        <dbReference type="Pfam" id="PF13193"/>
    </source>
</evidence>
<dbReference type="PANTHER" id="PTHR43107:SF15">
    <property type="entry name" value="FATTY ACID TRANSPORT PROTEIN 3, ISOFORM A"/>
    <property type="match status" value="1"/>
</dbReference>
<dbReference type="GO" id="GO:0005886">
    <property type="term" value="C:plasma membrane"/>
    <property type="evidence" value="ECO:0007669"/>
    <property type="project" value="TreeGrafter"/>
</dbReference>
<dbReference type="InterPro" id="IPR020845">
    <property type="entry name" value="AMP-binding_CS"/>
</dbReference>
<dbReference type="GO" id="GO:0005324">
    <property type="term" value="F:long-chain fatty acid transmembrane transporter activity"/>
    <property type="evidence" value="ECO:0007669"/>
    <property type="project" value="TreeGrafter"/>
</dbReference>
<dbReference type="AlphaFoldDB" id="A0AAE4CP10"/>
<sequence>MVHAHVSGDRTDERPLAIGEWLHGAAQRAAEEAFLLIAGERIGYRELDVTSDRVAAGSSELGLRSGDHVCLMMRSSVAALQVWFGLAKAGLVEVPINVASGSYLLRYFLEHSGATVVVCDAEFEQLVRECAADVPGIGHIVVSGDEPEHDTAPPANGAARHRLTDLLAHPSAALPTVDPSDAAVILYTSGTTGPPKGALLSHRANVNLARHTVDLLGYTPADRLYSVFPLFHSNARYCSVMAAMEAGADLVMDHRFSASQFWDICRRHGITAFNYQGAMMSILYKQPPRPDDADNPVRLAFGAPCPPEIFEAFEHRFGVQLTEIYGSTETSIITDMPPWDRKIGTAGHESANYEVAVVDEHDEPVPPGVAGEIVARPKKPGWMFDGYHAMSETTVESWRNLWFHTGDRGLLDEDGYLVFLDRLKDTIRRRGENISSWEIERVVSAHPAVAQAAAYGVPSELSEEEVMVAIVVAPGTGLNPAELTEHCAGSLTAFAVPRYVRVIDALPMTPSQRVEKYKLRADGVTPDAWDREAVQQ</sequence>
<proteinExistence type="inferred from homology"/>
<accession>A0AAE4CP10</accession>
<evidence type="ECO:0000256" key="4">
    <source>
        <dbReference type="ARBA" id="ARBA00022840"/>
    </source>
</evidence>
<dbReference type="EC" id="6.2.1.-" evidence="7"/>
<dbReference type="GO" id="GO:0044539">
    <property type="term" value="P:long-chain fatty acid import into cell"/>
    <property type="evidence" value="ECO:0007669"/>
    <property type="project" value="TreeGrafter"/>
</dbReference>
<keyword evidence="2 7" id="KW-0436">Ligase</keyword>
<dbReference type="RefSeq" id="WP_310276928.1">
    <property type="nucleotide sequence ID" value="NZ_JAVDXW010000001.1"/>
</dbReference>
<dbReference type="PROSITE" id="PS00455">
    <property type="entry name" value="AMP_BINDING"/>
    <property type="match status" value="1"/>
</dbReference>
<dbReference type="Gene3D" id="3.40.50.12780">
    <property type="entry name" value="N-terminal domain of ligase-like"/>
    <property type="match status" value="1"/>
</dbReference>
<dbReference type="InterPro" id="IPR025110">
    <property type="entry name" value="AMP-bd_C"/>
</dbReference>
<dbReference type="InterPro" id="IPR045851">
    <property type="entry name" value="AMP-bd_C_sf"/>
</dbReference>
<dbReference type="InterPro" id="IPR000873">
    <property type="entry name" value="AMP-dep_synth/lig_dom"/>
</dbReference>
<keyword evidence="8" id="KW-1185">Reference proteome</keyword>
<dbReference type="Gene3D" id="3.30.300.30">
    <property type="match status" value="1"/>
</dbReference>
<evidence type="ECO:0000259" key="5">
    <source>
        <dbReference type="Pfam" id="PF00501"/>
    </source>
</evidence>
<dbReference type="Pfam" id="PF00501">
    <property type="entry name" value="AMP-binding"/>
    <property type="match status" value="1"/>
</dbReference>
<dbReference type="Proteomes" id="UP001180845">
    <property type="component" value="Unassembled WGS sequence"/>
</dbReference>
<evidence type="ECO:0000313" key="7">
    <source>
        <dbReference type="EMBL" id="MDR7303971.1"/>
    </source>
</evidence>
<dbReference type="PANTHER" id="PTHR43107">
    <property type="entry name" value="LONG-CHAIN FATTY ACID TRANSPORT PROTEIN"/>
    <property type="match status" value="1"/>
</dbReference>
<dbReference type="GO" id="GO:0004467">
    <property type="term" value="F:long-chain fatty acid-CoA ligase activity"/>
    <property type="evidence" value="ECO:0007669"/>
    <property type="project" value="TreeGrafter"/>
</dbReference>
<gene>
    <name evidence="7" type="ORF">JOF55_004152</name>
</gene>
<dbReference type="GO" id="GO:0005524">
    <property type="term" value="F:ATP binding"/>
    <property type="evidence" value="ECO:0007669"/>
    <property type="project" value="UniProtKB-KW"/>
</dbReference>
<dbReference type="EMBL" id="JAVDXW010000001">
    <property type="protein sequence ID" value="MDR7303971.1"/>
    <property type="molecule type" value="Genomic_DNA"/>
</dbReference>
<organism evidence="7 8">
    <name type="scientific">Haloactinomyces albus</name>
    <dbReference type="NCBI Taxonomy" id="1352928"/>
    <lineage>
        <taxon>Bacteria</taxon>
        <taxon>Bacillati</taxon>
        <taxon>Actinomycetota</taxon>
        <taxon>Actinomycetes</taxon>
        <taxon>Actinopolysporales</taxon>
        <taxon>Actinopolysporaceae</taxon>
        <taxon>Haloactinomyces</taxon>
    </lineage>
</organism>
<dbReference type="InterPro" id="IPR042099">
    <property type="entry name" value="ANL_N_sf"/>
</dbReference>
<evidence type="ECO:0000256" key="1">
    <source>
        <dbReference type="ARBA" id="ARBA00006432"/>
    </source>
</evidence>
<evidence type="ECO:0000313" key="8">
    <source>
        <dbReference type="Proteomes" id="UP001180845"/>
    </source>
</evidence>
<keyword evidence="3" id="KW-0547">Nucleotide-binding</keyword>
<keyword evidence="4" id="KW-0067">ATP-binding</keyword>
<evidence type="ECO:0000256" key="2">
    <source>
        <dbReference type="ARBA" id="ARBA00022598"/>
    </source>
</evidence>